<evidence type="ECO:0000259" key="1">
    <source>
        <dbReference type="Pfam" id="PF09860"/>
    </source>
</evidence>
<protein>
    <recommendedName>
        <fullName evidence="1">DUF2087 domain-containing protein</fullName>
    </recommendedName>
</protein>
<sequence>MTDEKKKVNISQFLDQEGKIKQWPAASKTKIAVVGYLADKFERDRIYNEKEVNEIINKWHTFNDYFLLRRSLIDYKYMGRTPNGAEYWVTSKDEEGEN</sequence>
<name>A0A1M6E2H9_9FIRM</name>
<keyword evidence="3" id="KW-1185">Reference proteome</keyword>
<dbReference type="Pfam" id="PF09860">
    <property type="entry name" value="DUF2087"/>
    <property type="match status" value="1"/>
</dbReference>
<organism evidence="2 3">
    <name type="scientific">Lutispora thermophila DSM 19022</name>
    <dbReference type="NCBI Taxonomy" id="1122184"/>
    <lineage>
        <taxon>Bacteria</taxon>
        <taxon>Bacillati</taxon>
        <taxon>Bacillota</taxon>
        <taxon>Clostridia</taxon>
        <taxon>Lutisporales</taxon>
        <taxon>Lutisporaceae</taxon>
        <taxon>Lutispora</taxon>
    </lineage>
</organism>
<dbReference type="OrthoDB" id="9789954at2"/>
<dbReference type="Proteomes" id="UP000184442">
    <property type="component" value="Unassembled WGS sequence"/>
</dbReference>
<evidence type="ECO:0000313" key="2">
    <source>
        <dbReference type="EMBL" id="SHI79468.1"/>
    </source>
</evidence>
<dbReference type="RefSeq" id="WP_073025485.1">
    <property type="nucleotide sequence ID" value="NZ_FQZS01000008.1"/>
</dbReference>
<dbReference type="InterPro" id="IPR018656">
    <property type="entry name" value="DUF2087"/>
</dbReference>
<reference evidence="2 3" key="1">
    <citation type="submission" date="2016-11" db="EMBL/GenBank/DDBJ databases">
        <authorList>
            <person name="Jaros S."/>
            <person name="Januszkiewicz K."/>
            <person name="Wedrychowicz H."/>
        </authorList>
    </citation>
    <scope>NUCLEOTIDE SEQUENCE [LARGE SCALE GENOMIC DNA]</scope>
    <source>
        <strain evidence="2 3">DSM 19022</strain>
    </source>
</reference>
<dbReference type="STRING" id="1122184.SAMN02745176_01367"/>
<gene>
    <name evidence="2" type="ORF">SAMN02745176_01367</name>
</gene>
<accession>A0A1M6E2H9</accession>
<proteinExistence type="predicted"/>
<feature type="domain" description="DUF2087" evidence="1">
    <location>
        <begin position="19"/>
        <end position="89"/>
    </location>
</feature>
<dbReference type="AlphaFoldDB" id="A0A1M6E2H9"/>
<dbReference type="EMBL" id="FQZS01000008">
    <property type="protein sequence ID" value="SHI79468.1"/>
    <property type="molecule type" value="Genomic_DNA"/>
</dbReference>
<evidence type="ECO:0000313" key="3">
    <source>
        <dbReference type="Proteomes" id="UP000184442"/>
    </source>
</evidence>